<dbReference type="AlphaFoldDB" id="A8N4P2"/>
<dbReference type="PANTHER" id="PTHR14187">
    <property type="entry name" value="ALPHA KINASE/ELONGATION FACTOR 2 KINASE"/>
    <property type="match status" value="1"/>
</dbReference>
<gene>
    <name evidence="1" type="ORF">CC1G_06020</name>
</gene>
<dbReference type="OrthoDB" id="2963168at2759"/>
<dbReference type="OMA" id="VCWIENG"/>
<sequence length="594" mass="66358">MPSARLPYSGTRRKLVLAFDVGTTYSGASYSILDPGVVPEIRGVTRFPAQEHVGGDCKIPSFLYYDKNGVVQAVGAEAMREEIVAIKDEEEWIKAPWFKLHLRPKSAANTEFAGQIPPLPPNKTAVQVFADFLRYLFQCSKTYIEETHGIGTNWWSTVEGNIDFVLSHPNGWEGAQQEQMRHAAVLAGLVSSHTEAEKHISFVTEGEASLHFCLHSGLPADALKDGSGVLIVDAGGGTVDISAYARSQSGDWFEEIAAPQCHFKGSIFVTFAARDFLEARLRHSKFAEDVPYITECFDKTTKLRFRSKNDPQYIRFGGVRDKDLQYGIRSGQLRLEGSEVASFFESPISTILASVKEQILSAHRPIHSIFLVGGFAASDYLYTQLKDDLSALGLTVLRPDSHVNKAVADGALSFYLDHRVVSRVSRFTYGVNCHVPYNPRDEEHQIRSITSWFSPSGNRRLPGFFSVILPKNTQVSETKEFRRSYFEESDYLSNFSCVSVALDCYRGKVENPKWTDVDAENYSTLCSIEVDLSQMGKALGPYKGVGGHLYYKADFDIILLFGLTELKAQLAWKEKGIEKRSPARIVYDPSARFR</sequence>
<evidence type="ECO:0000313" key="2">
    <source>
        <dbReference type="Proteomes" id="UP000001861"/>
    </source>
</evidence>
<name>A8N4P2_COPC7</name>
<reference evidence="1 2" key="1">
    <citation type="journal article" date="2010" name="Proc. Natl. Acad. Sci. U.S.A.">
        <title>Insights into evolution of multicellular fungi from the assembled chromosomes of the mushroom Coprinopsis cinerea (Coprinus cinereus).</title>
        <authorList>
            <person name="Stajich J.E."/>
            <person name="Wilke S.K."/>
            <person name="Ahren D."/>
            <person name="Au C.H."/>
            <person name="Birren B.W."/>
            <person name="Borodovsky M."/>
            <person name="Burns C."/>
            <person name="Canback B."/>
            <person name="Casselton L.A."/>
            <person name="Cheng C.K."/>
            <person name="Deng J."/>
            <person name="Dietrich F.S."/>
            <person name="Fargo D.C."/>
            <person name="Farman M.L."/>
            <person name="Gathman A.C."/>
            <person name="Goldberg J."/>
            <person name="Guigo R."/>
            <person name="Hoegger P.J."/>
            <person name="Hooker J.B."/>
            <person name="Huggins A."/>
            <person name="James T.Y."/>
            <person name="Kamada T."/>
            <person name="Kilaru S."/>
            <person name="Kodira C."/>
            <person name="Kues U."/>
            <person name="Kupfer D."/>
            <person name="Kwan H.S."/>
            <person name="Lomsadze A."/>
            <person name="Li W."/>
            <person name="Lilly W.W."/>
            <person name="Ma L.J."/>
            <person name="Mackey A.J."/>
            <person name="Manning G."/>
            <person name="Martin F."/>
            <person name="Muraguchi H."/>
            <person name="Natvig D.O."/>
            <person name="Palmerini H."/>
            <person name="Ramesh M.A."/>
            <person name="Rehmeyer C.J."/>
            <person name="Roe B.A."/>
            <person name="Shenoy N."/>
            <person name="Stanke M."/>
            <person name="Ter-Hovhannisyan V."/>
            <person name="Tunlid A."/>
            <person name="Velagapudi R."/>
            <person name="Vision T.J."/>
            <person name="Zeng Q."/>
            <person name="Zolan M.E."/>
            <person name="Pukkila P.J."/>
        </authorList>
    </citation>
    <scope>NUCLEOTIDE SEQUENCE [LARGE SCALE GENOMIC DNA]</scope>
    <source>
        <strain evidence="2">Okayama-7 / 130 / ATCC MYA-4618 / FGSC 9003</strain>
    </source>
</reference>
<dbReference type="InterPro" id="IPR043129">
    <property type="entry name" value="ATPase_NBD"/>
</dbReference>
<dbReference type="PANTHER" id="PTHR14187:SF5">
    <property type="entry name" value="HEAT SHOCK 70 KDA PROTEIN 12A"/>
    <property type="match status" value="1"/>
</dbReference>
<dbReference type="RefSeq" id="XP_001829811.1">
    <property type="nucleotide sequence ID" value="XM_001829759.1"/>
</dbReference>
<dbReference type="EMBL" id="AACS02000003">
    <property type="protein sequence ID" value="EAU92033.1"/>
    <property type="molecule type" value="Genomic_DNA"/>
</dbReference>
<dbReference type="STRING" id="240176.A8N4P2"/>
<dbReference type="Proteomes" id="UP000001861">
    <property type="component" value="Unassembled WGS sequence"/>
</dbReference>
<organism evidence="1 2">
    <name type="scientific">Coprinopsis cinerea (strain Okayama-7 / 130 / ATCC MYA-4618 / FGSC 9003)</name>
    <name type="common">Inky cap fungus</name>
    <name type="synonym">Hormographiella aspergillata</name>
    <dbReference type="NCBI Taxonomy" id="240176"/>
    <lineage>
        <taxon>Eukaryota</taxon>
        <taxon>Fungi</taxon>
        <taxon>Dikarya</taxon>
        <taxon>Basidiomycota</taxon>
        <taxon>Agaricomycotina</taxon>
        <taxon>Agaricomycetes</taxon>
        <taxon>Agaricomycetidae</taxon>
        <taxon>Agaricales</taxon>
        <taxon>Agaricineae</taxon>
        <taxon>Psathyrellaceae</taxon>
        <taxon>Coprinopsis</taxon>
    </lineage>
</organism>
<dbReference type="CDD" id="cd10170">
    <property type="entry name" value="ASKHA_NBD_HSP70"/>
    <property type="match status" value="1"/>
</dbReference>
<dbReference type="Gene3D" id="3.30.420.40">
    <property type="match status" value="1"/>
</dbReference>
<dbReference type="eggNOG" id="KOG0101">
    <property type="taxonomic scope" value="Eukaryota"/>
</dbReference>
<comment type="caution">
    <text evidence="1">The sequence shown here is derived from an EMBL/GenBank/DDBJ whole genome shotgun (WGS) entry which is preliminary data.</text>
</comment>
<dbReference type="SUPFAM" id="SSF53067">
    <property type="entry name" value="Actin-like ATPase domain"/>
    <property type="match status" value="2"/>
</dbReference>
<evidence type="ECO:0000313" key="1">
    <source>
        <dbReference type="EMBL" id="EAU92033.1"/>
    </source>
</evidence>
<proteinExistence type="predicted"/>
<keyword evidence="2" id="KW-1185">Reference proteome</keyword>
<dbReference type="InParanoid" id="A8N4P2"/>
<accession>A8N4P2</accession>
<dbReference type="KEGG" id="cci:CC1G_06020"/>
<dbReference type="VEuPathDB" id="FungiDB:CC1G_06020"/>
<protein>
    <submittedName>
        <fullName evidence="1">Uncharacterized protein</fullName>
    </submittedName>
</protein>
<dbReference type="GeneID" id="6006248"/>